<evidence type="ECO:0000256" key="1">
    <source>
        <dbReference type="ARBA" id="ARBA00006484"/>
    </source>
</evidence>
<evidence type="ECO:0000256" key="5">
    <source>
        <dbReference type="ARBA" id="ARBA00023002"/>
    </source>
</evidence>
<dbReference type="Pfam" id="PF07679">
    <property type="entry name" value="I-set"/>
    <property type="match status" value="1"/>
</dbReference>
<keyword evidence="3" id="KW-0106">Calcium</keyword>
<dbReference type="InterPro" id="IPR051019">
    <property type="entry name" value="VLCFA-Steroid_DH"/>
</dbReference>
<evidence type="ECO:0000256" key="4">
    <source>
        <dbReference type="ARBA" id="ARBA00022857"/>
    </source>
</evidence>
<evidence type="ECO:0008006" key="11">
    <source>
        <dbReference type="Google" id="ProtNLM"/>
    </source>
</evidence>
<dbReference type="Gene3D" id="3.30.60.30">
    <property type="match status" value="1"/>
</dbReference>
<dbReference type="GO" id="GO:0016491">
    <property type="term" value="F:oxidoreductase activity"/>
    <property type="evidence" value="ECO:0007669"/>
    <property type="project" value="UniProtKB-KW"/>
</dbReference>
<dbReference type="OrthoDB" id="6085115at2759"/>
<dbReference type="InterPro" id="IPR036291">
    <property type="entry name" value="NAD(P)-bd_dom_sf"/>
</dbReference>
<dbReference type="SMART" id="SM00408">
    <property type="entry name" value="IGc2"/>
    <property type="match status" value="2"/>
</dbReference>
<sequence>MMRGWTKQENDPKKISRTRKVLCRQPSSVRIGASTLVLVADRKSPSVASSSPYYPTSRARQNPPSPSDLFQLASLFTQRGVFLVPGPRPADTAVIRISHTKGKSISAHSRYLPYLLPLPPTSEALWQYSQRRSACRAPHFLSRRARFGFSRPPPRDSALFGRRIGGNSGITGRGRLVMRSGFVSNHFIETAKRCWTSYKIGAFNSHPCLVKYCAKGQECRVRGNVARCVCVESCPQHQSPVCGSDGKLYNNHCSLHRASCLQGEKITVDHAFLCLQKDRQRQRWDNLLKQSKSTSEERVRSGKEYIVSTMFTYYDLNCDNHLDKDELQKISDQEHLGTLSEGCSLTDMLRYDDADEDGLLSVSEFYSAFSKLYSLSVVSLDKALEVNHLSARVGDNVEIKCDVSGTPPPPLIWRRNNADLALLAEDDVRVFADGSLYLTKIQLLHAGNYTCHAQRNTDIMQTHVLTVHSTSTFVSRLTLSQVSQFNNIRQVEWLKNDEPLKLNTQDNKYMLIGNGTELRLRNIAYADTGAYMCQATNTGGSTRDISSLIVQEEPTPNSGLKFLFDVKTTLNISDVTFYPSQTNHGYDLYASAVDKEDILFLNLLTGTLTLSLLLEFERGLVEQKRSCTNSRKQCWIAAMRRSRLWIFTLQTKLSRACPAALEAQVETNNEYPPFVVVCWPLVKFLMRRLNAVEIDVKKLGGWAVVTGATDGIGKAFADHFASQGLNVVLVSRSQEKLDDVAARIRDSYKVEARVVQADFTSTDPDMYKRIKEALDGLEIGVLVNNVGISYAHPEYFLDLEKHHGNLYEDIVHCNINSTVNLCRYVLPGMVARGRGWIINMSSGLADIPAPLLALYGASKAFVSKFSYDLSVEYGPKNIRVQWLKPGLVATNMSQIKKTSWLVPDTDRYYCVSSMHPWFRISRADRPQSRRRLTKSKFERTESVQRTIPPWPSIRLNMIKLCLNFTFQNMEVLCVIYAPLNSTQENTIPLVEIRLSRHGDAPRCRNLSRAVPSRAIRALISTILRAARTSRPARLSYGTA</sequence>
<dbReference type="InterPro" id="IPR018247">
    <property type="entry name" value="EF_Hand_1_Ca_BS"/>
</dbReference>
<dbReference type="InterPro" id="IPR036058">
    <property type="entry name" value="Kazal_dom_sf"/>
</dbReference>
<dbReference type="SUPFAM" id="SSF100895">
    <property type="entry name" value="Kazal-type serine protease inhibitors"/>
    <property type="match status" value="1"/>
</dbReference>
<dbReference type="PANTHER" id="PTHR43899:SF13">
    <property type="entry name" value="RH59310P"/>
    <property type="match status" value="1"/>
</dbReference>
<dbReference type="Gene3D" id="1.10.238.10">
    <property type="entry name" value="EF-hand"/>
    <property type="match status" value="1"/>
</dbReference>
<dbReference type="Gene3D" id="2.60.40.10">
    <property type="entry name" value="Immunoglobulins"/>
    <property type="match status" value="2"/>
</dbReference>
<dbReference type="Pfam" id="PF07648">
    <property type="entry name" value="Kazal_2"/>
    <property type="match status" value="1"/>
</dbReference>
<dbReference type="InterPro" id="IPR011992">
    <property type="entry name" value="EF-hand-dom_pair"/>
</dbReference>
<dbReference type="EMBL" id="CADCXU010024267">
    <property type="protein sequence ID" value="CAB0011767.1"/>
    <property type="molecule type" value="Genomic_DNA"/>
</dbReference>
<evidence type="ECO:0000313" key="9">
    <source>
        <dbReference type="EMBL" id="CAB0011767.1"/>
    </source>
</evidence>
<reference evidence="9 10" key="1">
    <citation type="submission" date="2020-02" db="EMBL/GenBank/DDBJ databases">
        <authorList>
            <person name="Ferguson B K."/>
        </authorList>
    </citation>
    <scope>NUCLEOTIDE SEQUENCE [LARGE SCALE GENOMIC DNA]</scope>
</reference>
<evidence type="ECO:0000256" key="3">
    <source>
        <dbReference type="ARBA" id="ARBA00022837"/>
    </source>
</evidence>
<evidence type="ECO:0000259" key="7">
    <source>
        <dbReference type="PROSITE" id="PS50835"/>
    </source>
</evidence>
<dbReference type="CDD" id="cd05356">
    <property type="entry name" value="17beta-HSD1_like_SDR_c"/>
    <property type="match status" value="1"/>
</dbReference>
<comment type="similarity">
    <text evidence="1">Belongs to the short-chain dehydrogenases/reductases (SDR) family.</text>
</comment>
<dbReference type="Pfam" id="PF13927">
    <property type="entry name" value="Ig_3"/>
    <property type="match status" value="1"/>
</dbReference>
<gene>
    <name evidence="9" type="ORF">NTEN_LOCUS16660</name>
</gene>
<dbReference type="InterPro" id="IPR002347">
    <property type="entry name" value="SDR_fam"/>
</dbReference>
<proteinExistence type="inferred from homology"/>
<dbReference type="PROSITE" id="PS00018">
    <property type="entry name" value="EF_HAND_1"/>
    <property type="match status" value="2"/>
</dbReference>
<dbReference type="InterPro" id="IPR013098">
    <property type="entry name" value="Ig_I-set"/>
</dbReference>
<keyword evidence="2" id="KW-0732">Signal</keyword>
<dbReference type="Proteomes" id="UP000479000">
    <property type="component" value="Unassembled WGS sequence"/>
</dbReference>
<keyword evidence="5" id="KW-0560">Oxidoreductase</keyword>
<dbReference type="SMART" id="SM00280">
    <property type="entry name" value="KAZAL"/>
    <property type="match status" value="1"/>
</dbReference>
<feature type="compositionally biased region" description="Low complexity" evidence="6">
    <location>
        <begin position="46"/>
        <end position="57"/>
    </location>
</feature>
<dbReference type="Pfam" id="PF00106">
    <property type="entry name" value="adh_short"/>
    <property type="match status" value="1"/>
</dbReference>
<dbReference type="FunFam" id="3.40.50.720:FF:000137">
    <property type="entry name" value="Hydroxysteroid (17-beta) dehydrogenase 3"/>
    <property type="match status" value="1"/>
</dbReference>
<dbReference type="InterPro" id="IPR013783">
    <property type="entry name" value="Ig-like_fold"/>
</dbReference>
<evidence type="ECO:0000256" key="2">
    <source>
        <dbReference type="ARBA" id="ARBA00022729"/>
    </source>
</evidence>
<evidence type="ECO:0000256" key="6">
    <source>
        <dbReference type="SAM" id="MobiDB-lite"/>
    </source>
</evidence>
<evidence type="ECO:0000259" key="8">
    <source>
        <dbReference type="PROSITE" id="PS51465"/>
    </source>
</evidence>
<dbReference type="PROSITE" id="PS51465">
    <property type="entry name" value="KAZAL_2"/>
    <property type="match status" value="1"/>
</dbReference>
<dbReference type="PRINTS" id="PR00081">
    <property type="entry name" value="GDHRDH"/>
</dbReference>
<keyword evidence="10" id="KW-1185">Reference proteome</keyword>
<organism evidence="9 10">
    <name type="scientific">Nesidiocoris tenuis</name>
    <dbReference type="NCBI Taxonomy" id="355587"/>
    <lineage>
        <taxon>Eukaryota</taxon>
        <taxon>Metazoa</taxon>
        <taxon>Ecdysozoa</taxon>
        <taxon>Arthropoda</taxon>
        <taxon>Hexapoda</taxon>
        <taxon>Insecta</taxon>
        <taxon>Pterygota</taxon>
        <taxon>Neoptera</taxon>
        <taxon>Paraneoptera</taxon>
        <taxon>Hemiptera</taxon>
        <taxon>Heteroptera</taxon>
        <taxon>Panheteroptera</taxon>
        <taxon>Cimicomorpha</taxon>
        <taxon>Miridae</taxon>
        <taxon>Dicyphina</taxon>
        <taxon>Nesidiocoris</taxon>
    </lineage>
</organism>
<feature type="domain" description="Kazal-like" evidence="8">
    <location>
        <begin position="229"/>
        <end position="276"/>
    </location>
</feature>
<dbReference type="SUPFAM" id="SSF51735">
    <property type="entry name" value="NAD(P)-binding Rossmann-fold domains"/>
    <property type="match status" value="1"/>
</dbReference>
<dbReference type="PANTHER" id="PTHR43899">
    <property type="entry name" value="RH59310P"/>
    <property type="match status" value="1"/>
</dbReference>
<dbReference type="PROSITE" id="PS50835">
    <property type="entry name" value="IG_LIKE"/>
    <property type="match status" value="2"/>
</dbReference>
<feature type="domain" description="Ig-like" evidence="7">
    <location>
        <begin position="490"/>
        <end position="546"/>
    </location>
</feature>
<protein>
    <recommendedName>
        <fullName evidence="11">Follistatin-related protein 5</fullName>
    </recommendedName>
</protein>
<feature type="region of interest" description="Disordered" evidence="6">
    <location>
        <begin position="46"/>
        <end position="65"/>
    </location>
</feature>
<accession>A0A6H5H695</accession>
<dbReference type="Gene3D" id="3.40.50.720">
    <property type="entry name" value="NAD(P)-binding Rossmann-like Domain"/>
    <property type="match status" value="1"/>
</dbReference>
<dbReference type="InterPro" id="IPR003598">
    <property type="entry name" value="Ig_sub2"/>
</dbReference>
<dbReference type="InterPro" id="IPR036179">
    <property type="entry name" value="Ig-like_dom_sf"/>
</dbReference>
<dbReference type="InterPro" id="IPR002350">
    <property type="entry name" value="Kazal_dom"/>
</dbReference>
<dbReference type="AlphaFoldDB" id="A0A6H5H695"/>
<name>A0A6H5H695_9HEMI</name>
<dbReference type="GO" id="GO:0005783">
    <property type="term" value="C:endoplasmic reticulum"/>
    <property type="evidence" value="ECO:0007669"/>
    <property type="project" value="TreeGrafter"/>
</dbReference>
<dbReference type="SUPFAM" id="SSF48726">
    <property type="entry name" value="Immunoglobulin"/>
    <property type="match status" value="2"/>
</dbReference>
<dbReference type="InterPro" id="IPR003599">
    <property type="entry name" value="Ig_sub"/>
</dbReference>
<keyword evidence="4" id="KW-0521">NADP</keyword>
<dbReference type="CDD" id="cd00104">
    <property type="entry name" value="KAZAL_FS"/>
    <property type="match status" value="1"/>
</dbReference>
<dbReference type="SMART" id="SM00409">
    <property type="entry name" value="IG"/>
    <property type="match status" value="2"/>
</dbReference>
<dbReference type="InterPro" id="IPR007110">
    <property type="entry name" value="Ig-like_dom"/>
</dbReference>
<feature type="domain" description="Ig-like" evidence="7">
    <location>
        <begin position="394"/>
        <end position="466"/>
    </location>
</feature>
<evidence type="ECO:0000313" key="10">
    <source>
        <dbReference type="Proteomes" id="UP000479000"/>
    </source>
</evidence>
<dbReference type="SUPFAM" id="SSF47473">
    <property type="entry name" value="EF-hand"/>
    <property type="match status" value="1"/>
</dbReference>